<dbReference type="Pfam" id="PF04667">
    <property type="entry name" value="Endosulfine"/>
    <property type="match status" value="1"/>
</dbReference>
<sequence length="115" mass="12799">MEPKSETAKKGESDRETHLRDIYGIVPNRAQLLDHQLDKRTFFDSGDFALEKARKPSSMGSVTTGSQHPCREAISHPFCPESGQASLLDRSNSRKKGNDTKRKSHLGEEQSGDKS</sequence>
<evidence type="ECO:0000313" key="4">
    <source>
        <dbReference type="EMBL" id="KAF3072540.1"/>
    </source>
</evidence>
<comment type="caution">
    <text evidence="4">The sequence shown here is derived from an EMBL/GenBank/DDBJ whole genome shotgun (WGS) entry which is preliminary data.</text>
</comment>
<dbReference type="EMBL" id="QLNT01000008">
    <property type="protein sequence ID" value="KAF3072540.1"/>
    <property type="molecule type" value="Genomic_DNA"/>
</dbReference>
<evidence type="ECO:0000256" key="3">
    <source>
        <dbReference type="SAM" id="MobiDB-lite"/>
    </source>
</evidence>
<organism evidence="4 5">
    <name type="scientific">Trichoderma lentiforme</name>
    <dbReference type="NCBI Taxonomy" id="1567552"/>
    <lineage>
        <taxon>Eukaryota</taxon>
        <taxon>Fungi</taxon>
        <taxon>Dikarya</taxon>
        <taxon>Ascomycota</taxon>
        <taxon>Pezizomycotina</taxon>
        <taxon>Sordariomycetes</taxon>
        <taxon>Hypocreomycetidae</taxon>
        <taxon>Hypocreales</taxon>
        <taxon>Hypocreaceae</taxon>
        <taxon>Trichoderma</taxon>
    </lineage>
</organism>
<reference evidence="4 5" key="1">
    <citation type="submission" date="2018-06" db="EMBL/GenBank/DDBJ databases">
        <title>Genome analysis of cellulolytic fungus Trichoderma lentiforme CFAM-422.</title>
        <authorList>
            <person name="Steindorff A.S."/>
            <person name="Formighieri E.F."/>
            <person name="Midorikawa G.E.O."/>
            <person name="Tamietti M.S."/>
            <person name="Ramos E.Z."/>
            <person name="Silva A.S."/>
            <person name="Bon E.P.S."/>
            <person name="Mendes T.D."/>
            <person name="Damaso M.C.T."/>
            <person name="Favaro L.C.L."/>
        </authorList>
    </citation>
    <scope>NUCLEOTIDE SEQUENCE [LARGE SCALE GENOMIC DNA]</scope>
    <source>
        <strain evidence="4 5">CFAM-422</strain>
    </source>
</reference>
<dbReference type="InterPro" id="IPR006760">
    <property type="entry name" value="Endosulphine"/>
</dbReference>
<proteinExistence type="inferred from homology"/>
<feature type="compositionally biased region" description="Polar residues" evidence="3">
    <location>
        <begin position="58"/>
        <end position="67"/>
    </location>
</feature>
<evidence type="ECO:0000256" key="1">
    <source>
        <dbReference type="ARBA" id="ARBA00010520"/>
    </source>
</evidence>
<name>A0A9P5CCQ7_9HYPO</name>
<dbReference type="Proteomes" id="UP000801864">
    <property type="component" value="Unassembled WGS sequence"/>
</dbReference>
<evidence type="ECO:0000313" key="5">
    <source>
        <dbReference type="Proteomes" id="UP000801864"/>
    </source>
</evidence>
<evidence type="ECO:0000256" key="2">
    <source>
        <dbReference type="RuleBase" id="RU363120"/>
    </source>
</evidence>
<keyword evidence="5" id="KW-1185">Reference proteome</keyword>
<comment type="similarity">
    <text evidence="1 2">Belongs to the endosulfine family.</text>
</comment>
<dbReference type="AlphaFoldDB" id="A0A9P5CCQ7"/>
<comment type="function">
    <text evidence="2">Plays an essential role in initiation of the G0 program by preventing the degradation of specific nutrient-regulated mRNAs via the 5'-3' mRNA decay pathway.</text>
</comment>
<feature type="compositionally biased region" description="Basic and acidic residues" evidence="3">
    <location>
        <begin position="96"/>
        <end position="115"/>
    </location>
</feature>
<feature type="region of interest" description="Disordered" evidence="3">
    <location>
        <begin position="51"/>
        <end position="115"/>
    </location>
</feature>
<accession>A0A9P5CCQ7</accession>
<gene>
    <name evidence="4" type="ORF">CFAM422_005217</name>
</gene>
<protein>
    <recommendedName>
        <fullName evidence="2">mRNA stability protein</fullName>
    </recommendedName>
</protein>